<accession>L8I8G9</accession>
<dbReference type="Proteomes" id="UP000011080">
    <property type="component" value="Unassembled WGS sequence"/>
</dbReference>
<proteinExistence type="predicted"/>
<evidence type="ECO:0000313" key="2">
    <source>
        <dbReference type="Proteomes" id="UP000011080"/>
    </source>
</evidence>
<organism evidence="1 2">
    <name type="scientific">Bos mutus</name>
    <name type="common">wild yak</name>
    <dbReference type="NCBI Taxonomy" id="72004"/>
    <lineage>
        <taxon>Eukaryota</taxon>
        <taxon>Metazoa</taxon>
        <taxon>Chordata</taxon>
        <taxon>Craniata</taxon>
        <taxon>Vertebrata</taxon>
        <taxon>Euteleostomi</taxon>
        <taxon>Mammalia</taxon>
        <taxon>Eutheria</taxon>
        <taxon>Laurasiatheria</taxon>
        <taxon>Artiodactyla</taxon>
        <taxon>Ruminantia</taxon>
        <taxon>Pecora</taxon>
        <taxon>Bovidae</taxon>
        <taxon>Bovinae</taxon>
        <taxon>Bos</taxon>
    </lineage>
</organism>
<sequence>KKTVSEKSSKGWTGSVYIKAVLTGLSRGLCRSR</sequence>
<feature type="non-terminal residue" evidence="1">
    <location>
        <position position="1"/>
    </location>
</feature>
<gene>
    <name evidence="1" type="ORF">M91_17973</name>
</gene>
<dbReference type="AlphaFoldDB" id="L8I8G9"/>
<name>L8I8G9_9CETA</name>
<dbReference type="EMBL" id="JH881728">
    <property type="protein sequence ID" value="ELR52513.1"/>
    <property type="molecule type" value="Genomic_DNA"/>
</dbReference>
<protein>
    <submittedName>
        <fullName evidence="1">Uncharacterized protein</fullName>
    </submittedName>
</protein>
<evidence type="ECO:0000313" key="1">
    <source>
        <dbReference type="EMBL" id="ELR52513.1"/>
    </source>
</evidence>
<reference evidence="1 2" key="1">
    <citation type="journal article" date="2012" name="Nat. Genet.">
        <title>The yak genome and adaptation to life at high altitude.</title>
        <authorList>
            <person name="Qiu Q."/>
            <person name="Zhang G."/>
            <person name="Ma T."/>
            <person name="Qian W."/>
            <person name="Wang J."/>
            <person name="Ye Z."/>
            <person name="Cao C."/>
            <person name="Hu Q."/>
            <person name="Kim J."/>
            <person name="Larkin D.M."/>
            <person name="Auvil L."/>
            <person name="Capitanu B."/>
            <person name="Ma J."/>
            <person name="Lewin H.A."/>
            <person name="Qian X."/>
            <person name="Lang Y."/>
            <person name="Zhou R."/>
            <person name="Wang L."/>
            <person name="Wang K."/>
            <person name="Xia J."/>
            <person name="Liao S."/>
            <person name="Pan S."/>
            <person name="Lu X."/>
            <person name="Hou H."/>
            <person name="Wang Y."/>
            <person name="Zang X."/>
            <person name="Yin Y."/>
            <person name="Ma H."/>
            <person name="Zhang J."/>
            <person name="Wang Z."/>
            <person name="Zhang Y."/>
            <person name="Zhang D."/>
            <person name="Yonezawa T."/>
            <person name="Hasegawa M."/>
            <person name="Zhong Y."/>
            <person name="Liu W."/>
            <person name="Zhang Y."/>
            <person name="Huang Z."/>
            <person name="Zhang S."/>
            <person name="Long R."/>
            <person name="Yang H."/>
            <person name="Wang J."/>
            <person name="Lenstra J.A."/>
            <person name="Cooper D.N."/>
            <person name="Wu Y."/>
            <person name="Wang J."/>
            <person name="Shi P."/>
            <person name="Wang J."/>
            <person name="Liu J."/>
        </authorList>
    </citation>
    <scope>NUCLEOTIDE SEQUENCE [LARGE SCALE GENOMIC DNA]</scope>
    <source>
        <strain evidence="2">yakQH1</strain>
    </source>
</reference>